<proteinExistence type="predicted"/>
<comment type="caution">
    <text evidence="2">The sequence shown here is derived from an EMBL/GenBank/DDBJ whole genome shotgun (WGS) entry which is preliminary data.</text>
</comment>
<keyword evidence="3" id="KW-1185">Reference proteome</keyword>
<name>K0SK35_THAOC</name>
<accession>K0SK35</accession>
<feature type="region of interest" description="Disordered" evidence="1">
    <location>
        <begin position="120"/>
        <end position="139"/>
    </location>
</feature>
<dbReference type="AlphaFoldDB" id="K0SK35"/>
<protein>
    <submittedName>
        <fullName evidence="2">Uncharacterized protein</fullName>
    </submittedName>
</protein>
<dbReference type="EMBL" id="AGNL01014617">
    <property type="protein sequence ID" value="EJK66628.1"/>
    <property type="molecule type" value="Genomic_DNA"/>
</dbReference>
<evidence type="ECO:0000256" key="1">
    <source>
        <dbReference type="SAM" id="MobiDB-lite"/>
    </source>
</evidence>
<dbReference type="Proteomes" id="UP000266841">
    <property type="component" value="Unassembled WGS sequence"/>
</dbReference>
<gene>
    <name evidence="2" type="ORF">THAOC_12441</name>
</gene>
<reference evidence="2 3" key="1">
    <citation type="journal article" date="2012" name="Genome Biol.">
        <title>Genome and low-iron response of an oceanic diatom adapted to chronic iron limitation.</title>
        <authorList>
            <person name="Lommer M."/>
            <person name="Specht M."/>
            <person name="Roy A.S."/>
            <person name="Kraemer L."/>
            <person name="Andreson R."/>
            <person name="Gutowska M.A."/>
            <person name="Wolf J."/>
            <person name="Bergner S.V."/>
            <person name="Schilhabel M.B."/>
            <person name="Klostermeier U.C."/>
            <person name="Beiko R.G."/>
            <person name="Rosenstiel P."/>
            <person name="Hippler M."/>
            <person name="Laroche J."/>
        </authorList>
    </citation>
    <scope>NUCLEOTIDE SEQUENCE [LARGE SCALE GENOMIC DNA]</scope>
    <source>
        <strain evidence="2 3">CCMP1005</strain>
    </source>
</reference>
<sequence>MSPHNSLACELLAWPNDYGQCWHDKVQQGQWRNTTNTRGHLNYHRSTPMSLYCESQRGSYPIGVEVIQAGEKANVFSGGGRVPQGPVSGGNGKLLLHLTGSCNDTLKELIKIQSRHSTAGAARRITISNRTARPPAPLA</sequence>
<organism evidence="2 3">
    <name type="scientific">Thalassiosira oceanica</name>
    <name type="common">Marine diatom</name>
    <dbReference type="NCBI Taxonomy" id="159749"/>
    <lineage>
        <taxon>Eukaryota</taxon>
        <taxon>Sar</taxon>
        <taxon>Stramenopiles</taxon>
        <taxon>Ochrophyta</taxon>
        <taxon>Bacillariophyta</taxon>
        <taxon>Coscinodiscophyceae</taxon>
        <taxon>Thalassiosirophycidae</taxon>
        <taxon>Thalassiosirales</taxon>
        <taxon>Thalassiosiraceae</taxon>
        <taxon>Thalassiosira</taxon>
    </lineage>
</organism>
<evidence type="ECO:0000313" key="2">
    <source>
        <dbReference type="EMBL" id="EJK66628.1"/>
    </source>
</evidence>
<evidence type="ECO:0000313" key="3">
    <source>
        <dbReference type="Proteomes" id="UP000266841"/>
    </source>
</evidence>